<evidence type="ECO:0000256" key="1">
    <source>
        <dbReference type="SAM" id="MobiDB-lite"/>
    </source>
</evidence>
<feature type="region of interest" description="Disordered" evidence="1">
    <location>
        <begin position="1"/>
        <end position="36"/>
    </location>
</feature>
<keyword evidence="3" id="KW-1185">Reference proteome</keyword>
<dbReference type="InParanoid" id="A0A7R8Z3U9"/>
<dbReference type="EMBL" id="LR899014">
    <property type="protein sequence ID" value="CAD7092357.1"/>
    <property type="molecule type" value="Genomic_DNA"/>
</dbReference>
<dbReference type="AlphaFoldDB" id="A0A7R8Z3U9"/>
<accession>A0A7R8Z3U9</accession>
<dbReference type="Proteomes" id="UP000594454">
    <property type="component" value="Chromosome 6"/>
</dbReference>
<feature type="compositionally biased region" description="Basic and acidic residues" evidence="1">
    <location>
        <begin position="15"/>
        <end position="28"/>
    </location>
</feature>
<evidence type="ECO:0000313" key="3">
    <source>
        <dbReference type="Proteomes" id="UP000594454"/>
    </source>
</evidence>
<proteinExistence type="predicted"/>
<reference evidence="2 3" key="1">
    <citation type="submission" date="2020-11" db="EMBL/GenBank/DDBJ databases">
        <authorList>
            <person name="Wallbank WR R."/>
            <person name="Pardo Diaz C."/>
            <person name="Kozak K."/>
            <person name="Martin S."/>
            <person name="Jiggins C."/>
            <person name="Moest M."/>
            <person name="Warren A I."/>
            <person name="Generalovic N T."/>
            <person name="Byers J.R.P. K."/>
            <person name="Montejo-Kovacevich G."/>
            <person name="Yen C E."/>
        </authorList>
    </citation>
    <scope>NUCLEOTIDE SEQUENCE [LARGE SCALE GENOMIC DNA]</scope>
</reference>
<name>A0A7R8Z3U9_HERIL</name>
<gene>
    <name evidence="2" type="ORF">HERILL_LOCUS14719</name>
</gene>
<sequence>MNPKDIPMSPVYGVQDDRSYARVEESTARDYPPNHKFQAVSDDFEETEEDLDIVSISDTEIDVVSVSDAEIGLVSVSGNEMTSNVEVGEEAREASNIDFGREATDVVLNPEHSVSEYAHTANIVGRMPYPFTISSLLNTSQEAAAGSINNDLIAQYGLQVYVGDVPSESFALLTGNFGEPGYLRERPGTQVQIPTNISPGLEQPAQGTSNDTDFTMRTSGVFYVDRSALGTNAPETMSVNPNRTTNTLSPVVNQLQQLSVSASVGSCTPARQPRNFRVLGSIRSSAQAKITYGIYQPGLPPIPIQLVGIANEEKGLSSEADSHQPEDPPSDEEIAGKPFSVSLFRGTAPFVRSHEPYFFVLGSPDSDDSDESPSGRVGTINSDRSVPRYRLRRADFYLDRLDEVGTTHPETPRTAKLDRKLNYIRRKIDFNTEPEE</sequence>
<protein>
    <submittedName>
        <fullName evidence="2">Uncharacterized protein</fullName>
    </submittedName>
</protein>
<evidence type="ECO:0000313" key="2">
    <source>
        <dbReference type="EMBL" id="CAD7092357.1"/>
    </source>
</evidence>
<feature type="region of interest" description="Disordered" evidence="1">
    <location>
        <begin position="315"/>
        <end position="336"/>
    </location>
</feature>
<organism evidence="2 3">
    <name type="scientific">Hermetia illucens</name>
    <name type="common">Black soldier fly</name>
    <dbReference type="NCBI Taxonomy" id="343691"/>
    <lineage>
        <taxon>Eukaryota</taxon>
        <taxon>Metazoa</taxon>
        <taxon>Ecdysozoa</taxon>
        <taxon>Arthropoda</taxon>
        <taxon>Hexapoda</taxon>
        <taxon>Insecta</taxon>
        <taxon>Pterygota</taxon>
        <taxon>Neoptera</taxon>
        <taxon>Endopterygota</taxon>
        <taxon>Diptera</taxon>
        <taxon>Brachycera</taxon>
        <taxon>Stratiomyomorpha</taxon>
        <taxon>Stratiomyidae</taxon>
        <taxon>Hermetiinae</taxon>
        <taxon>Hermetia</taxon>
    </lineage>
</organism>
<feature type="region of interest" description="Disordered" evidence="1">
    <location>
        <begin position="363"/>
        <end position="383"/>
    </location>
</feature>
<feature type="compositionally biased region" description="Basic and acidic residues" evidence="1">
    <location>
        <begin position="315"/>
        <end position="326"/>
    </location>
</feature>